<comment type="similarity">
    <text evidence="1 6">Belongs to the aldehyde dehydrogenase family.</text>
</comment>
<dbReference type="GO" id="GO:0004029">
    <property type="term" value="F:aldehyde dehydrogenase (NAD+) activity"/>
    <property type="evidence" value="ECO:0007669"/>
    <property type="project" value="UniProtKB-EC"/>
</dbReference>
<feature type="domain" description="Aldehyde dehydrogenase" evidence="7">
    <location>
        <begin position="22"/>
        <end position="485"/>
    </location>
</feature>
<dbReference type="InterPro" id="IPR016163">
    <property type="entry name" value="Ald_DH_C"/>
</dbReference>
<evidence type="ECO:0000313" key="9">
    <source>
        <dbReference type="Proteomes" id="UP000654913"/>
    </source>
</evidence>
<evidence type="ECO:0000256" key="2">
    <source>
        <dbReference type="ARBA" id="ARBA00023002"/>
    </source>
</evidence>
<reference evidence="8" key="1">
    <citation type="submission" date="2021-01" db="EMBL/GenBank/DDBJ databases">
        <authorList>
            <consortium name="Aspergillus puulaauensis MK2 genome sequencing consortium"/>
            <person name="Kazuki M."/>
            <person name="Futagami T."/>
        </authorList>
    </citation>
    <scope>NUCLEOTIDE SEQUENCE</scope>
    <source>
        <strain evidence="8">MK2</strain>
    </source>
</reference>
<name>A0A7R7XEL6_9EURO</name>
<evidence type="ECO:0000256" key="5">
    <source>
        <dbReference type="PROSITE-ProRule" id="PRU10007"/>
    </source>
</evidence>
<dbReference type="OrthoDB" id="310895at2759"/>
<gene>
    <name evidence="8" type="ORF">APUU_20357S</name>
</gene>
<dbReference type="Proteomes" id="UP000654913">
    <property type="component" value="Chromosome 2"/>
</dbReference>
<dbReference type="FunFam" id="3.40.605.10:FF:000007">
    <property type="entry name" value="NAD/NADP-dependent betaine aldehyde dehydrogenase"/>
    <property type="match status" value="1"/>
</dbReference>
<keyword evidence="9" id="KW-1185">Reference proteome</keyword>
<dbReference type="SUPFAM" id="SSF53720">
    <property type="entry name" value="ALDH-like"/>
    <property type="match status" value="1"/>
</dbReference>
<dbReference type="Gene3D" id="3.40.605.10">
    <property type="entry name" value="Aldehyde Dehydrogenase, Chain A, domain 1"/>
    <property type="match status" value="1"/>
</dbReference>
<reference evidence="8" key="2">
    <citation type="submission" date="2021-02" db="EMBL/GenBank/DDBJ databases">
        <title>Aspergillus puulaauensis MK2 genome sequence.</title>
        <authorList>
            <person name="Futagami T."/>
            <person name="Mori K."/>
            <person name="Kadooka C."/>
            <person name="Tanaka T."/>
        </authorList>
    </citation>
    <scope>NUCLEOTIDE SEQUENCE</scope>
    <source>
        <strain evidence="8">MK2</strain>
    </source>
</reference>
<dbReference type="InterPro" id="IPR015590">
    <property type="entry name" value="Aldehyde_DH_dom"/>
</dbReference>
<dbReference type="FunFam" id="3.40.309.10:FF:000049">
    <property type="entry name" value="Aldehyde dehydrogenase"/>
    <property type="match status" value="1"/>
</dbReference>
<protein>
    <recommendedName>
        <fullName evidence="3">aldehyde dehydrogenase (NAD(+))</fullName>
        <ecNumber evidence="3">1.2.1.3</ecNumber>
    </recommendedName>
</protein>
<sequence>MSDLPIPSAKDLTKLYINGSYVPPKSNKTYTLYNPSNASIVSDQIPIAGPEDVDAAVAAAEEAFNGPWSDFSGAQRSACLRKLAELLDENDRLVEILTLDALSTGNPVSIIPSREKGYIMGQLNYYAGWTDKLRGDYFPADDGFVKLVRHEPLGVCAGINPFNAPVATLIMKAAPCLATGNVMILKPSEHSPLGSLAIAPLFEAAGFPKGVFQVLTGAGDTGALLASHMRIRKISFTGSVATGKKIQVAAAQSNLKRVTLELGGKSPAVVFEDANLENALTWTVNAILARSGQVCVAASRVYVQRSIADRFIEEYKARMKAAVERLGDPLDMATTMGPLVNKAAFERVTQMIERGKNEAELVVGGVRHTEQGYFIEPTVFLNPKKDAQIYKNEIFGPVSIIKTFDTEDEVLSLANDTEFGLMSGVFTRNINRAMRVSGKLESGVVGVNCISYMNVQVPFGGKKSSGIGREFGEYALRGFTEPKTVLINMNSE</sequence>
<dbReference type="GeneID" id="64969930"/>
<accession>A0A7R7XEL6</accession>
<dbReference type="AlphaFoldDB" id="A0A7R7XEL6"/>
<evidence type="ECO:0000256" key="4">
    <source>
        <dbReference type="ARBA" id="ARBA00049194"/>
    </source>
</evidence>
<organism evidence="8 9">
    <name type="scientific">Aspergillus puulaauensis</name>
    <dbReference type="NCBI Taxonomy" id="1220207"/>
    <lineage>
        <taxon>Eukaryota</taxon>
        <taxon>Fungi</taxon>
        <taxon>Dikarya</taxon>
        <taxon>Ascomycota</taxon>
        <taxon>Pezizomycotina</taxon>
        <taxon>Eurotiomycetes</taxon>
        <taxon>Eurotiomycetidae</taxon>
        <taxon>Eurotiales</taxon>
        <taxon>Aspergillaceae</taxon>
        <taxon>Aspergillus</taxon>
    </lineage>
</organism>
<dbReference type="PROSITE" id="PS00070">
    <property type="entry name" value="ALDEHYDE_DEHYDR_CYS"/>
    <property type="match status" value="1"/>
</dbReference>
<dbReference type="PROSITE" id="PS00687">
    <property type="entry name" value="ALDEHYDE_DEHYDR_GLU"/>
    <property type="match status" value="1"/>
</dbReference>
<evidence type="ECO:0000256" key="1">
    <source>
        <dbReference type="ARBA" id="ARBA00009986"/>
    </source>
</evidence>
<dbReference type="EC" id="1.2.1.3" evidence="3"/>
<dbReference type="InterPro" id="IPR029510">
    <property type="entry name" value="Ald_DH_CS_GLU"/>
</dbReference>
<proteinExistence type="inferred from homology"/>
<dbReference type="RefSeq" id="XP_041552119.1">
    <property type="nucleotide sequence ID" value="XM_041698989.1"/>
</dbReference>
<dbReference type="InterPro" id="IPR016161">
    <property type="entry name" value="Ald_DH/histidinol_DH"/>
</dbReference>
<evidence type="ECO:0000259" key="7">
    <source>
        <dbReference type="Pfam" id="PF00171"/>
    </source>
</evidence>
<dbReference type="PANTHER" id="PTHR11699">
    <property type="entry name" value="ALDEHYDE DEHYDROGENASE-RELATED"/>
    <property type="match status" value="1"/>
</dbReference>
<dbReference type="InterPro" id="IPR016162">
    <property type="entry name" value="Ald_DH_N"/>
</dbReference>
<keyword evidence="2 6" id="KW-0560">Oxidoreductase</keyword>
<dbReference type="Pfam" id="PF00171">
    <property type="entry name" value="Aldedh"/>
    <property type="match status" value="1"/>
</dbReference>
<feature type="active site" evidence="5">
    <location>
        <position position="261"/>
    </location>
</feature>
<dbReference type="KEGG" id="apuu:APUU_20357S"/>
<dbReference type="EMBL" id="AP024444">
    <property type="protein sequence ID" value="BCS19925.1"/>
    <property type="molecule type" value="Genomic_DNA"/>
</dbReference>
<dbReference type="Gene3D" id="3.40.309.10">
    <property type="entry name" value="Aldehyde Dehydrogenase, Chain A, domain 2"/>
    <property type="match status" value="1"/>
</dbReference>
<dbReference type="InterPro" id="IPR016160">
    <property type="entry name" value="Ald_DH_CS_CYS"/>
</dbReference>
<comment type="catalytic activity">
    <reaction evidence="4">
        <text>an aldehyde + NAD(+) + H2O = a carboxylate + NADH + 2 H(+)</text>
        <dbReference type="Rhea" id="RHEA:16185"/>
        <dbReference type="ChEBI" id="CHEBI:15377"/>
        <dbReference type="ChEBI" id="CHEBI:15378"/>
        <dbReference type="ChEBI" id="CHEBI:17478"/>
        <dbReference type="ChEBI" id="CHEBI:29067"/>
        <dbReference type="ChEBI" id="CHEBI:57540"/>
        <dbReference type="ChEBI" id="CHEBI:57945"/>
        <dbReference type="EC" id="1.2.1.3"/>
    </reaction>
</comment>
<evidence type="ECO:0000313" key="8">
    <source>
        <dbReference type="EMBL" id="BCS19925.1"/>
    </source>
</evidence>
<evidence type="ECO:0000256" key="6">
    <source>
        <dbReference type="RuleBase" id="RU003345"/>
    </source>
</evidence>
<evidence type="ECO:0000256" key="3">
    <source>
        <dbReference type="ARBA" id="ARBA00024226"/>
    </source>
</evidence>